<feature type="domain" description="Na+/H+ antiporter MnhB subunit-related protein" evidence="8">
    <location>
        <begin position="5"/>
        <end position="123"/>
    </location>
</feature>
<dbReference type="EMBL" id="ANHY01000012">
    <property type="protein sequence ID" value="EKV29562.1"/>
    <property type="molecule type" value="Genomic_DNA"/>
</dbReference>
<feature type="transmembrane region" description="Helical" evidence="7">
    <location>
        <begin position="35"/>
        <end position="52"/>
    </location>
</feature>
<evidence type="ECO:0000313" key="9">
    <source>
        <dbReference type="EMBL" id="EKV29562.1"/>
    </source>
</evidence>
<feature type="transmembrane region" description="Helical" evidence="7">
    <location>
        <begin position="12"/>
        <end position="29"/>
    </location>
</feature>
<organism evidence="9 10">
    <name type="scientific">Caenispirillum salinarum AK4</name>
    <dbReference type="NCBI Taxonomy" id="1238182"/>
    <lineage>
        <taxon>Bacteria</taxon>
        <taxon>Pseudomonadati</taxon>
        <taxon>Pseudomonadota</taxon>
        <taxon>Alphaproteobacteria</taxon>
        <taxon>Rhodospirillales</taxon>
        <taxon>Novispirillaceae</taxon>
        <taxon>Caenispirillum</taxon>
    </lineage>
</organism>
<dbReference type="OrthoDB" id="9798859at2"/>
<dbReference type="PANTHER" id="PTHR33932">
    <property type="entry name" value="NA(+)/H(+) ANTIPORTER SUBUNIT B"/>
    <property type="match status" value="1"/>
</dbReference>
<dbReference type="InterPro" id="IPR007182">
    <property type="entry name" value="MnhB"/>
</dbReference>
<evidence type="ECO:0000256" key="2">
    <source>
        <dbReference type="ARBA" id="ARBA00009425"/>
    </source>
</evidence>
<comment type="subcellular location">
    <subcellularLocation>
        <location evidence="1">Cell membrane</location>
        <topology evidence="1">Multi-pass membrane protein</topology>
    </subcellularLocation>
</comment>
<accession>K9GWD5</accession>
<comment type="caution">
    <text evidence="9">The sequence shown here is derived from an EMBL/GenBank/DDBJ whole genome shotgun (WGS) entry which is preliminary data.</text>
</comment>
<evidence type="ECO:0000256" key="6">
    <source>
        <dbReference type="ARBA" id="ARBA00023136"/>
    </source>
</evidence>
<evidence type="ECO:0000256" key="7">
    <source>
        <dbReference type="SAM" id="Phobius"/>
    </source>
</evidence>
<name>K9GWD5_9PROT</name>
<dbReference type="STRING" id="1238182.C882_0384"/>
<evidence type="ECO:0000256" key="3">
    <source>
        <dbReference type="ARBA" id="ARBA00022475"/>
    </source>
</evidence>
<sequence length="145" mass="14937">MSTLILRTMGRLLAAVLILFSLYMLLRGHNDPGGGFIGGLICALGIVIGSLGEGSRRARRALRIAPRLIAAAGLAVALIAGFSAALAGKPFLTGLWMTVGGSHVGTPILFDVGVYLVVIGATLALLLALEEDAGRVNAGEVEEEE</sequence>
<keyword evidence="4 7" id="KW-0812">Transmembrane</keyword>
<comment type="similarity">
    <text evidence="2">Belongs to the CPA3 antiporters (TC 2.A.63) subunit B family.</text>
</comment>
<keyword evidence="3" id="KW-1003">Cell membrane</keyword>
<evidence type="ECO:0000256" key="4">
    <source>
        <dbReference type="ARBA" id="ARBA00022692"/>
    </source>
</evidence>
<evidence type="ECO:0000256" key="5">
    <source>
        <dbReference type="ARBA" id="ARBA00022989"/>
    </source>
</evidence>
<reference evidence="9 10" key="1">
    <citation type="journal article" date="2013" name="Genome Announc.">
        <title>Draft Genome Sequence of an Alphaproteobacterium, Caenispirillum salinarum AK4(T), Isolated from a Solar Saltern.</title>
        <authorList>
            <person name="Khatri I."/>
            <person name="Singh A."/>
            <person name="Korpole S."/>
            <person name="Pinnaka A.K."/>
            <person name="Subramanian S."/>
        </authorList>
    </citation>
    <scope>NUCLEOTIDE SEQUENCE [LARGE SCALE GENOMIC DNA]</scope>
    <source>
        <strain evidence="9 10">AK4</strain>
    </source>
</reference>
<feature type="transmembrane region" description="Helical" evidence="7">
    <location>
        <begin position="64"/>
        <end position="88"/>
    </location>
</feature>
<dbReference type="InterPro" id="IPR050622">
    <property type="entry name" value="CPA3_antiporter_subunitB"/>
</dbReference>
<dbReference type="eggNOG" id="COG2111">
    <property type="taxonomic scope" value="Bacteria"/>
</dbReference>
<evidence type="ECO:0000256" key="1">
    <source>
        <dbReference type="ARBA" id="ARBA00004651"/>
    </source>
</evidence>
<dbReference type="RefSeq" id="WP_009541043.1">
    <property type="nucleotide sequence ID" value="NZ_ANHY01000012.1"/>
</dbReference>
<feature type="transmembrane region" description="Helical" evidence="7">
    <location>
        <begin position="108"/>
        <end position="129"/>
    </location>
</feature>
<dbReference type="Pfam" id="PF04039">
    <property type="entry name" value="MnhB"/>
    <property type="match status" value="1"/>
</dbReference>
<evidence type="ECO:0000259" key="8">
    <source>
        <dbReference type="Pfam" id="PF04039"/>
    </source>
</evidence>
<keyword evidence="6 7" id="KW-0472">Membrane</keyword>
<dbReference type="Proteomes" id="UP000009881">
    <property type="component" value="Unassembled WGS sequence"/>
</dbReference>
<dbReference type="GO" id="GO:0005886">
    <property type="term" value="C:plasma membrane"/>
    <property type="evidence" value="ECO:0007669"/>
    <property type="project" value="UniProtKB-SubCell"/>
</dbReference>
<proteinExistence type="inferred from homology"/>
<keyword evidence="10" id="KW-1185">Reference proteome</keyword>
<evidence type="ECO:0000313" key="10">
    <source>
        <dbReference type="Proteomes" id="UP000009881"/>
    </source>
</evidence>
<keyword evidence="5 7" id="KW-1133">Transmembrane helix</keyword>
<dbReference type="PANTHER" id="PTHR33932:SF4">
    <property type="entry name" value="NA(+)_H(+) ANTIPORTER SUBUNIT B"/>
    <property type="match status" value="1"/>
</dbReference>
<protein>
    <submittedName>
        <fullName evidence="9">Na(+) H(+) antiporter subunit B</fullName>
    </submittedName>
</protein>
<gene>
    <name evidence="9" type="ORF">C882_0384</name>
</gene>
<dbReference type="AlphaFoldDB" id="K9GWD5"/>